<dbReference type="CDD" id="cd23992">
    <property type="entry name" value="PBP_GOBP"/>
    <property type="match status" value="1"/>
</dbReference>
<dbReference type="STRING" id="37001.A0A1A9W928"/>
<accession>A0A1A9W928</accession>
<evidence type="ECO:0000313" key="3">
    <source>
        <dbReference type="EnsemblMetazoa" id="GBRI010734-PA"/>
    </source>
</evidence>
<dbReference type="GO" id="GO:0005615">
    <property type="term" value="C:extracellular space"/>
    <property type="evidence" value="ECO:0007669"/>
    <property type="project" value="TreeGrafter"/>
</dbReference>
<dbReference type="Pfam" id="PF01395">
    <property type="entry name" value="PBP_GOBP"/>
    <property type="match status" value="1"/>
</dbReference>
<evidence type="ECO:0000256" key="2">
    <source>
        <dbReference type="SAM" id="SignalP"/>
    </source>
</evidence>
<evidence type="ECO:0000313" key="4">
    <source>
        <dbReference type="Proteomes" id="UP000091820"/>
    </source>
</evidence>
<dbReference type="SUPFAM" id="SSF47565">
    <property type="entry name" value="Insect pheromone/odorant-binding proteins"/>
    <property type="match status" value="1"/>
</dbReference>
<dbReference type="PANTHER" id="PTHR11857">
    <property type="entry name" value="ODORANT BINDING PROTEIN-RELATED"/>
    <property type="match status" value="1"/>
</dbReference>
<dbReference type="PANTHER" id="PTHR11857:SF42">
    <property type="entry name" value="GENERAL ODORANT-BINDING PROTEIN 19D-RELATED"/>
    <property type="match status" value="1"/>
</dbReference>
<dbReference type="AlphaFoldDB" id="A0A1A9W928"/>
<sequence>MFNNMRFLINLCLLITVIQLSIARSEELTKENALAAANECKDETGATDDDIAAILEHKPADSTEGKCLRSCVMKKFGIMNDDGKLVKEKALEVAQVMIADEDKKDLAIEVVEACENLSVNVDHCEAAVEYGACLKEHANEKGLLPPDF</sequence>
<dbReference type="InterPro" id="IPR006170">
    <property type="entry name" value="PBP/GOBP"/>
</dbReference>
<protein>
    <submittedName>
        <fullName evidence="3">Uncharacterized protein</fullName>
    </submittedName>
</protein>
<reference evidence="4" key="1">
    <citation type="submission" date="2014-03" db="EMBL/GenBank/DDBJ databases">
        <authorList>
            <person name="Aksoy S."/>
            <person name="Warren W."/>
            <person name="Wilson R.K."/>
        </authorList>
    </citation>
    <scope>NUCLEOTIDE SEQUENCE [LARGE SCALE GENOMIC DNA]</scope>
    <source>
        <strain evidence="4">IAEA</strain>
    </source>
</reference>
<evidence type="ECO:0000256" key="1">
    <source>
        <dbReference type="ARBA" id="ARBA00022729"/>
    </source>
</evidence>
<dbReference type="GO" id="GO:0005549">
    <property type="term" value="F:odorant binding"/>
    <property type="evidence" value="ECO:0007669"/>
    <property type="project" value="InterPro"/>
</dbReference>
<dbReference type="Proteomes" id="UP000091820">
    <property type="component" value="Unassembled WGS sequence"/>
</dbReference>
<dbReference type="Gene3D" id="1.10.238.20">
    <property type="entry name" value="Pheromone/general odorant binding protein domain"/>
    <property type="match status" value="1"/>
</dbReference>
<dbReference type="SMART" id="SM00708">
    <property type="entry name" value="PhBP"/>
    <property type="match status" value="1"/>
</dbReference>
<dbReference type="VEuPathDB" id="VectorBase:GBRI010734"/>
<dbReference type="InterPro" id="IPR036728">
    <property type="entry name" value="PBP_GOBP_sf"/>
</dbReference>
<keyword evidence="1 2" id="KW-0732">Signal</keyword>
<keyword evidence="4" id="KW-1185">Reference proteome</keyword>
<organism evidence="3 4">
    <name type="scientific">Glossina brevipalpis</name>
    <dbReference type="NCBI Taxonomy" id="37001"/>
    <lineage>
        <taxon>Eukaryota</taxon>
        <taxon>Metazoa</taxon>
        <taxon>Ecdysozoa</taxon>
        <taxon>Arthropoda</taxon>
        <taxon>Hexapoda</taxon>
        <taxon>Insecta</taxon>
        <taxon>Pterygota</taxon>
        <taxon>Neoptera</taxon>
        <taxon>Endopterygota</taxon>
        <taxon>Diptera</taxon>
        <taxon>Brachycera</taxon>
        <taxon>Muscomorpha</taxon>
        <taxon>Hippoboscoidea</taxon>
        <taxon>Glossinidae</taxon>
        <taxon>Glossina</taxon>
    </lineage>
</organism>
<reference evidence="3" key="2">
    <citation type="submission" date="2020-05" db="UniProtKB">
        <authorList>
            <consortium name="EnsemblMetazoa"/>
        </authorList>
    </citation>
    <scope>IDENTIFICATION</scope>
    <source>
        <strain evidence="3">IAEA</strain>
    </source>
</reference>
<feature type="signal peptide" evidence="2">
    <location>
        <begin position="1"/>
        <end position="23"/>
    </location>
</feature>
<dbReference type="EnsemblMetazoa" id="GBRI010734-RA">
    <property type="protein sequence ID" value="GBRI010734-PA"/>
    <property type="gene ID" value="GBRI010734"/>
</dbReference>
<dbReference type="GO" id="GO:0007608">
    <property type="term" value="P:sensory perception of smell"/>
    <property type="evidence" value="ECO:0007669"/>
    <property type="project" value="TreeGrafter"/>
</dbReference>
<proteinExistence type="predicted"/>
<name>A0A1A9W928_9MUSC</name>
<feature type="chain" id="PRO_5008400099" evidence="2">
    <location>
        <begin position="24"/>
        <end position="148"/>
    </location>
</feature>